<keyword evidence="1" id="KW-1133">Transmembrane helix</keyword>
<keyword evidence="1" id="KW-0472">Membrane</keyword>
<dbReference type="OrthoDB" id="2989076at2"/>
<keyword evidence="1" id="KW-0812">Transmembrane</keyword>
<organism evidence="2 3">
    <name type="scientific">Salipaludibacillus aurantiacus</name>
    <dbReference type="NCBI Taxonomy" id="1601833"/>
    <lineage>
        <taxon>Bacteria</taxon>
        <taxon>Bacillati</taxon>
        <taxon>Bacillota</taxon>
        <taxon>Bacilli</taxon>
        <taxon>Bacillales</taxon>
        <taxon>Bacillaceae</taxon>
    </lineage>
</organism>
<reference evidence="3" key="1">
    <citation type="submission" date="2016-10" db="EMBL/GenBank/DDBJ databases">
        <authorList>
            <person name="Varghese N."/>
            <person name="Submissions S."/>
        </authorList>
    </citation>
    <scope>NUCLEOTIDE SEQUENCE [LARGE SCALE GENOMIC DNA]</scope>
    <source>
        <strain evidence="3">S9</strain>
    </source>
</reference>
<gene>
    <name evidence="2" type="ORF">SAMN05518684_10718</name>
</gene>
<dbReference type="AlphaFoldDB" id="A0A1H9U8B5"/>
<dbReference type="RefSeq" id="WP_093051167.1">
    <property type="nucleotide sequence ID" value="NZ_FOGT01000007.1"/>
</dbReference>
<feature type="transmembrane region" description="Helical" evidence="1">
    <location>
        <begin position="134"/>
        <end position="152"/>
    </location>
</feature>
<protein>
    <submittedName>
        <fullName evidence="2">Uncharacterized protein</fullName>
    </submittedName>
</protein>
<name>A0A1H9U8B5_9BACI</name>
<evidence type="ECO:0000313" key="3">
    <source>
        <dbReference type="Proteomes" id="UP000198571"/>
    </source>
</evidence>
<accession>A0A1H9U8B5</accession>
<evidence type="ECO:0000256" key="1">
    <source>
        <dbReference type="SAM" id="Phobius"/>
    </source>
</evidence>
<dbReference type="Proteomes" id="UP000198571">
    <property type="component" value="Unassembled WGS sequence"/>
</dbReference>
<dbReference type="EMBL" id="FOGT01000007">
    <property type="protein sequence ID" value="SES05394.1"/>
    <property type="molecule type" value="Genomic_DNA"/>
</dbReference>
<keyword evidence="3" id="KW-1185">Reference proteome</keyword>
<sequence length="172" mass="20508">MPTVKEKEENLIEPFNSKLTKTSVKRGLRVTNGKYSKRLDDMGYRNWVDEDESPADRRQFENLLRWNIAHRNYPLLKPCISIERAYDPESEQLDYTIDLYGDNRVVKHGKLYVNRGDYLMLYIRMHPYRRKESLLARIALANIGMLVPYVRLDYLAYEDRSNQVQVTYRIVI</sequence>
<proteinExistence type="predicted"/>
<evidence type="ECO:0000313" key="2">
    <source>
        <dbReference type="EMBL" id="SES05394.1"/>
    </source>
</evidence>